<organism evidence="2 3">
    <name type="scientific">Mycena metata</name>
    <dbReference type="NCBI Taxonomy" id="1033252"/>
    <lineage>
        <taxon>Eukaryota</taxon>
        <taxon>Fungi</taxon>
        <taxon>Dikarya</taxon>
        <taxon>Basidiomycota</taxon>
        <taxon>Agaricomycotina</taxon>
        <taxon>Agaricomycetes</taxon>
        <taxon>Agaricomycetidae</taxon>
        <taxon>Agaricales</taxon>
        <taxon>Marasmiineae</taxon>
        <taxon>Mycenaceae</taxon>
        <taxon>Mycena</taxon>
    </lineage>
</organism>
<dbReference type="SUPFAM" id="SSF52540">
    <property type="entry name" value="P-loop containing nucleoside triphosphate hydrolases"/>
    <property type="match status" value="1"/>
</dbReference>
<dbReference type="Gene3D" id="3.40.50.300">
    <property type="entry name" value="P-loop containing nucleotide triphosphate hydrolases"/>
    <property type="match status" value="1"/>
</dbReference>
<dbReference type="SUPFAM" id="SSF48452">
    <property type="entry name" value="TPR-like"/>
    <property type="match status" value="1"/>
</dbReference>
<sequence length="834" mass="93144">MLPGRPQIFHGRDSELNEITQKLVNESARIAILGPGGIGKTSLARAALHHPDVTAKYGDCFFVSCDSALTSIELAAQIGAYIGLKPGKNLTKPVIQYFSRKSTCLLVLDNLETTWEPLASRKSVEEFLSLLTDIDHLALIITMRGTERPAKIRWTRPFLQPLNTLSSEAAIQMFIDIADEFHKAEEVDQLLQLTDNMPLAVDLIAHLVDADGCSSVLSRWETENTSLLSNGHDRRSSLDASIKVSLSSPRLTTLPGAKDLLSVLSILPDGLSDIELQESCLPIPDVFACKVVLLSTALAYIDNTKRLKSLVPIREHMRCFYPPTKSLMEPLCKYFHLLLNLYQKYYGSSEGANRINQLTVNLGNLHQILLRGLLPENADIINAVDCILLLNSFTRRTGRGWHVLMDHVPNVVHQLCDPRTEARFSTELLFSSYLRPILNPEQLISKAIAQFSHFDDPVLKSHFYRGAGYHHVFLGGNTTEGMAFLQRALSLARSAADIIHEERLLIVLADYNWGIGEYSTAIAHTSEAKRLAQLSSNLCDEAKAMGLEARCRRDLGQYKECVVLLHRGRELLKLCGMSGGNLDQYLIGAEQGVHFQKSEYTVARSIAIETRDISSNQDTHHYAGSLLDIAEIDVIIGSHEHVMQNLDEAQKSFSSADIHSLTSCQIVVADLKLTQGDTMTAKTILEKALAWSWRKDAGCSFYCLERMADINRWRSTDFHWTSTYAVIYLAFAHKSQQKLALHKALRCLGDFFVQDGAETTAKNLFIVALEGFTYMDVHRSRADCMLRLGDIAKKQKDLANAVKLWANARPLFEISLQAKDVAQINARLDISERE</sequence>
<accession>A0AAD7IH14</accession>
<dbReference type="InterPro" id="IPR027417">
    <property type="entry name" value="P-loop_NTPase"/>
</dbReference>
<name>A0AAD7IH14_9AGAR</name>
<dbReference type="AlphaFoldDB" id="A0AAD7IH14"/>
<dbReference type="InterPro" id="IPR049052">
    <property type="entry name" value="nSTAND1"/>
</dbReference>
<evidence type="ECO:0000313" key="2">
    <source>
        <dbReference type="EMBL" id="KAJ7742026.1"/>
    </source>
</evidence>
<dbReference type="PANTHER" id="PTHR47691">
    <property type="entry name" value="REGULATOR-RELATED"/>
    <property type="match status" value="1"/>
</dbReference>
<keyword evidence="3" id="KW-1185">Reference proteome</keyword>
<comment type="caution">
    <text evidence="2">The sequence shown here is derived from an EMBL/GenBank/DDBJ whole genome shotgun (WGS) entry which is preliminary data.</text>
</comment>
<dbReference type="Gene3D" id="1.25.40.10">
    <property type="entry name" value="Tetratricopeptide repeat domain"/>
    <property type="match status" value="1"/>
</dbReference>
<evidence type="ECO:0000313" key="3">
    <source>
        <dbReference type="Proteomes" id="UP001215598"/>
    </source>
</evidence>
<dbReference type="InterPro" id="IPR011990">
    <property type="entry name" value="TPR-like_helical_dom_sf"/>
</dbReference>
<dbReference type="EMBL" id="JARKIB010000096">
    <property type="protein sequence ID" value="KAJ7742026.1"/>
    <property type="molecule type" value="Genomic_DNA"/>
</dbReference>
<protein>
    <recommendedName>
        <fullName evidence="1">Novel STAND NTPase 1 domain-containing protein</fullName>
    </recommendedName>
</protein>
<feature type="domain" description="Novel STAND NTPase 1" evidence="1">
    <location>
        <begin position="7"/>
        <end position="144"/>
    </location>
</feature>
<dbReference type="Pfam" id="PF20703">
    <property type="entry name" value="nSTAND1"/>
    <property type="match status" value="1"/>
</dbReference>
<dbReference type="Proteomes" id="UP001215598">
    <property type="component" value="Unassembled WGS sequence"/>
</dbReference>
<evidence type="ECO:0000259" key="1">
    <source>
        <dbReference type="Pfam" id="PF20703"/>
    </source>
</evidence>
<reference evidence="2" key="1">
    <citation type="submission" date="2023-03" db="EMBL/GenBank/DDBJ databases">
        <title>Massive genome expansion in bonnet fungi (Mycena s.s.) driven by repeated elements and novel gene families across ecological guilds.</title>
        <authorList>
            <consortium name="Lawrence Berkeley National Laboratory"/>
            <person name="Harder C.B."/>
            <person name="Miyauchi S."/>
            <person name="Viragh M."/>
            <person name="Kuo A."/>
            <person name="Thoen E."/>
            <person name="Andreopoulos B."/>
            <person name="Lu D."/>
            <person name="Skrede I."/>
            <person name="Drula E."/>
            <person name="Henrissat B."/>
            <person name="Morin E."/>
            <person name="Kohler A."/>
            <person name="Barry K."/>
            <person name="LaButti K."/>
            <person name="Morin E."/>
            <person name="Salamov A."/>
            <person name="Lipzen A."/>
            <person name="Mereny Z."/>
            <person name="Hegedus B."/>
            <person name="Baldrian P."/>
            <person name="Stursova M."/>
            <person name="Weitz H."/>
            <person name="Taylor A."/>
            <person name="Grigoriev I.V."/>
            <person name="Nagy L.G."/>
            <person name="Martin F."/>
            <person name="Kauserud H."/>
        </authorList>
    </citation>
    <scope>NUCLEOTIDE SEQUENCE</scope>
    <source>
        <strain evidence="2">CBHHK182m</strain>
    </source>
</reference>
<dbReference type="PANTHER" id="PTHR47691:SF3">
    <property type="entry name" value="HTH-TYPE TRANSCRIPTIONAL REGULATOR RV0890C-RELATED"/>
    <property type="match status" value="1"/>
</dbReference>
<gene>
    <name evidence="2" type="ORF">B0H16DRAFT_1025440</name>
</gene>
<proteinExistence type="predicted"/>
<dbReference type="PRINTS" id="PR00364">
    <property type="entry name" value="DISEASERSIST"/>
</dbReference>